<feature type="transmembrane region" description="Helical" evidence="2">
    <location>
        <begin position="47"/>
        <end position="69"/>
    </location>
</feature>
<dbReference type="Pfam" id="PF03929">
    <property type="entry name" value="PepSY_TM"/>
    <property type="match status" value="1"/>
</dbReference>
<dbReference type="InterPro" id="IPR005625">
    <property type="entry name" value="PepSY-ass_TM"/>
</dbReference>
<feature type="transmembrane region" description="Helical" evidence="2">
    <location>
        <begin position="380"/>
        <end position="401"/>
    </location>
</feature>
<feature type="transmembrane region" description="Helical" evidence="2">
    <location>
        <begin position="181"/>
        <end position="203"/>
    </location>
</feature>
<sequence length="474" mass="51925">MPDQVSERHEPGVESPAAGSEKPPPESWEQQPGVWARWRPLLLRLHFYGGMLAGPFILIAAVTGLLYTLTPQLDGIVFRDELTVDEYAPQTRTLADQIAAARTVYPEAPITSVKPPTVPSETTQIAFTTPEVPSDYTRTVFVNPYTAQVQGTLTTYGMWLPIRSWFDEMHRNLHLGVAGRYYSEVAASWLWVVALGGVAMWIARARRRGGKSLVLPDRAGTPKGSRNRILSWHGTVGIWIVVGLLGLSITGLTWSRFTGEHIEQLRAQLSWTTPSVTTTLPPADSRTGTPRELTAGADTVLHSARAAGLQPPMWMKPPAEPGDAWEVYERKRDFPTRFDAVAVDAGTGAITDESRFADWPLTAKLTGWAIDAHMGVLFGLANQIVLALLVIGLITVIVRGYRMWWKRRPTRGGWPTAPRRGVLTGLRPVEAVIAVAVLAAVGWVAPLFGATLGLFVLGDVVAGEVIRRRKRAAS</sequence>
<dbReference type="PANTHER" id="PTHR34219">
    <property type="entry name" value="IRON-REGULATED INNER MEMBRANE PROTEIN-RELATED"/>
    <property type="match status" value="1"/>
</dbReference>
<dbReference type="InterPro" id="IPR025711">
    <property type="entry name" value="PepSY"/>
</dbReference>
<evidence type="ECO:0000313" key="5">
    <source>
        <dbReference type="Proteomes" id="UP000570678"/>
    </source>
</evidence>
<evidence type="ECO:0000259" key="3">
    <source>
        <dbReference type="Pfam" id="PF03413"/>
    </source>
</evidence>
<proteinExistence type="predicted"/>
<keyword evidence="2" id="KW-0472">Membrane</keyword>
<feature type="transmembrane region" description="Helical" evidence="2">
    <location>
        <begin position="236"/>
        <end position="255"/>
    </location>
</feature>
<feature type="region of interest" description="Disordered" evidence="1">
    <location>
        <begin position="1"/>
        <end position="31"/>
    </location>
</feature>
<feature type="domain" description="PepSY" evidence="3">
    <location>
        <begin position="93"/>
        <end position="152"/>
    </location>
</feature>
<dbReference type="Pfam" id="PF03413">
    <property type="entry name" value="PepSY"/>
    <property type="match status" value="1"/>
</dbReference>
<name>A0A846YH61_9NOCA</name>
<dbReference type="EMBL" id="JAAXOT010000009">
    <property type="protein sequence ID" value="NKY58327.1"/>
    <property type="molecule type" value="Genomic_DNA"/>
</dbReference>
<dbReference type="PANTHER" id="PTHR34219:SF1">
    <property type="entry name" value="PEPSY DOMAIN-CONTAINING PROTEIN"/>
    <property type="match status" value="1"/>
</dbReference>
<evidence type="ECO:0000256" key="1">
    <source>
        <dbReference type="SAM" id="MobiDB-lite"/>
    </source>
</evidence>
<evidence type="ECO:0000313" key="4">
    <source>
        <dbReference type="EMBL" id="NKY58327.1"/>
    </source>
</evidence>
<protein>
    <submittedName>
        <fullName evidence="4">PepSY domain-containing protein</fullName>
    </submittedName>
</protein>
<feature type="compositionally biased region" description="Basic and acidic residues" evidence="1">
    <location>
        <begin position="1"/>
        <end position="12"/>
    </location>
</feature>
<organism evidence="4 5">
    <name type="scientific">Nocardia flavorosea</name>
    <dbReference type="NCBI Taxonomy" id="53429"/>
    <lineage>
        <taxon>Bacteria</taxon>
        <taxon>Bacillati</taxon>
        <taxon>Actinomycetota</taxon>
        <taxon>Actinomycetes</taxon>
        <taxon>Mycobacteriales</taxon>
        <taxon>Nocardiaceae</taxon>
        <taxon>Nocardia</taxon>
    </lineage>
</organism>
<dbReference type="RefSeq" id="WP_084493288.1">
    <property type="nucleotide sequence ID" value="NZ_JAAXOT010000009.1"/>
</dbReference>
<dbReference type="Proteomes" id="UP000570678">
    <property type="component" value="Unassembled WGS sequence"/>
</dbReference>
<keyword evidence="2" id="KW-1133">Transmembrane helix</keyword>
<keyword evidence="2" id="KW-0812">Transmembrane</keyword>
<dbReference type="AlphaFoldDB" id="A0A846YH61"/>
<keyword evidence="5" id="KW-1185">Reference proteome</keyword>
<evidence type="ECO:0000256" key="2">
    <source>
        <dbReference type="SAM" id="Phobius"/>
    </source>
</evidence>
<comment type="caution">
    <text evidence="4">The sequence shown here is derived from an EMBL/GenBank/DDBJ whole genome shotgun (WGS) entry which is preliminary data.</text>
</comment>
<gene>
    <name evidence="4" type="ORF">HGA15_19725</name>
</gene>
<reference evidence="4 5" key="1">
    <citation type="submission" date="2020-04" db="EMBL/GenBank/DDBJ databases">
        <title>MicrobeNet Type strains.</title>
        <authorList>
            <person name="Nicholson A.C."/>
        </authorList>
    </citation>
    <scope>NUCLEOTIDE SEQUENCE [LARGE SCALE GENOMIC DNA]</scope>
    <source>
        <strain evidence="4 5">JCM 3332</strain>
    </source>
</reference>
<accession>A0A846YH61</accession>